<gene>
    <name evidence="1" type="ORF">NK6_4731</name>
</gene>
<dbReference type="AlphaFoldDB" id="A0A0E4FW42"/>
<sequence>MGAAASPGDAPPAMLLAAAAKNPAPITVANAHAKKP</sequence>
<protein>
    <submittedName>
        <fullName evidence="1">Uncharacterized protein</fullName>
    </submittedName>
</protein>
<dbReference type="EMBL" id="AP014685">
    <property type="protein sequence ID" value="BAR57897.1"/>
    <property type="molecule type" value="Genomic_DNA"/>
</dbReference>
<reference evidence="1 2" key="1">
    <citation type="submission" date="2014-11" db="EMBL/GenBank/DDBJ databases">
        <title>Symbiosis island explosion on the genome of extra-slow-growing strains of soybean bradyrhizobia with massive insertion sequences.</title>
        <authorList>
            <person name="Iida T."/>
            <person name="Minamisawa K."/>
        </authorList>
    </citation>
    <scope>NUCLEOTIDE SEQUENCE [LARGE SCALE GENOMIC DNA]</scope>
    <source>
        <strain evidence="1 2">NK6</strain>
    </source>
</reference>
<proteinExistence type="predicted"/>
<dbReference type="Proteomes" id="UP000063308">
    <property type="component" value="Chromosome"/>
</dbReference>
<name>A0A0E4FW42_9BRAD</name>
<evidence type="ECO:0000313" key="1">
    <source>
        <dbReference type="EMBL" id="BAR57897.1"/>
    </source>
</evidence>
<evidence type="ECO:0000313" key="2">
    <source>
        <dbReference type="Proteomes" id="UP000063308"/>
    </source>
</evidence>
<accession>A0A0E4FW42</accession>
<organism evidence="1 2">
    <name type="scientific">Bradyrhizobium diazoefficiens</name>
    <dbReference type="NCBI Taxonomy" id="1355477"/>
    <lineage>
        <taxon>Bacteria</taxon>
        <taxon>Pseudomonadati</taxon>
        <taxon>Pseudomonadota</taxon>
        <taxon>Alphaproteobacteria</taxon>
        <taxon>Hyphomicrobiales</taxon>
        <taxon>Nitrobacteraceae</taxon>
        <taxon>Bradyrhizobium</taxon>
    </lineage>
</organism>